<dbReference type="Proteomes" id="UP000288490">
    <property type="component" value="Unassembled WGS sequence"/>
</dbReference>
<keyword evidence="3" id="KW-1185">Reference proteome</keyword>
<accession>A0A429ZP92</accession>
<name>A0A429ZP92_9ENTE</name>
<comment type="caution">
    <text evidence="2">The sequence shown here is derived from an EMBL/GenBank/DDBJ whole genome shotgun (WGS) entry which is preliminary data.</text>
</comment>
<protein>
    <submittedName>
        <fullName evidence="2">Uncharacterized protein</fullName>
    </submittedName>
</protein>
<evidence type="ECO:0000256" key="1">
    <source>
        <dbReference type="SAM" id="Phobius"/>
    </source>
</evidence>
<sequence>MEVLTKKKVMVKKSNNNNIIVSMVLVILIIVMAVMFVVRGKGQSVLATNKSSDNKIEVKSNAVSTGIVKEKK</sequence>
<evidence type="ECO:0000313" key="2">
    <source>
        <dbReference type="EMBL" id="RST95517.1"/>
    </source>
</evidence>
<proteinExistence type="predicted"/>
<keyword evidence="1" id="KW-0472">Membrane</keyword>
<dbReference type="AlphaFoldDB" id="A0A429ZP92"/>
<keyword evidence="1" id="KW-1133">Transmembrane helix</keyword>
<feature type="transmembrane region" description="Helical" evidence="1">
    <location>
        <begin position="20"/>
        <end position="38"/>
    </location>
</feature>
<organism evidence="2 3">
    <name type="scientific">Vagococcus bubulae</name>
    <dbReference type="NCBI Taxonomy" id="1977868"/>
    <lineage>
        <taxon>Bacteria</taxon>
        <taxon>Bacillati</taxon>
        <taxon>Bacillota</taxon>
        <taxon>Bacilli</taxon>
        <taxon>Lactobacillales</taxon>
        <taxon>Enterococcaceae</taxon>
        <taxon>Vagococcus</taxon>
    </lineage>
</organism>
<keyword evidence="1" id="KW-0812">Transmembrane</keyword>
<dbReference type="EMBL" id="NGJT01000003">
    <property type="protein sequence ID" value="RST95517.1"/>
    <property type="molecule type" value="Genomic_DNA"/>
</dbReference>
<evidence type="ECO:0000313" key="3">
    <source>
        <dbReference type="Proteomes" id="UP000288490"/>
    </source>
</evidence>
<reference evidence="2 3" key="1">
    <citation type="submission" date="2017-05" db="EMBL/GenBank/DDBJ databases">
        <title>Vagococcus spp. assemblies.</title>
        <authorList>
            <person name="Gulvik C.A."/>
        </authorList>
    </citation>
    <scope>NUCLEOTIDE SEQUENCE [LARGE SCALE GENOMIC DNA]</scope>
    <source>
        <strain evidence="2 3">SS1994</strain>
    </source>
</reference>
<gene>
    <name evidence="2" type="ORF">CBF36_02210</name>
</gene>